<dbReference type="InterPro" id="IPR008979">
    <property type="entry name" value="Galactose-bd-like_sf"/>
</dbReference>
<feature type="region of interest" description="Disordered" evidence="1">
    <location>
        <begin position="40"/>
        <end position="80"/>
    </location>
</feature>
<dbReference type="Gene3D" id="2.60.120.260">
    <property type="entry name" value="Galactose-binding domain-like"/>
    <property type="match status" value="1"/>
</dbReference>
<dbReference type="Proteomes" id="UP000799770">
    <property type="component" value="Unassembled WGS sequence"/>
</dbReference>
<gene>
    <name evidence="2" type="ORF">BDV96DRAFT_650758</name>
</gene>
<dbReference type="AlphaFoldDB" id="A0A6A5YTX6"/>
<protein>
    <submittedName>
        <fullName evidence="2">Uncharacterized protein</fullName>
    </submittedName>
</protein>
<evidence type="ECO:0000256" key="1">
    <source>
        <dbReference type="SAM" id="MobiDB-lite"/>
    </source>
</evidence>
<evidence type="ECO:0000313" key="2">
    <source>
        <dbReference type="EMBL" id="KAF2110649.1"/>
    </source>
</evidence>
<keyword evidence="3" id="KW-1185">Reference proteome</keyword>
<proteinExistence type="predicted"/>
<dbReference type="SUPFAM" id="SSF49785">
    <property type="entry name" value="Galactose-binding domain-like"/>
    <property type="match status" value="1"/>
</dbReference>
<feature type="compositionally biased region" description="Basic residues" evidence="1">
    <location>
        <begin position="53"/>
        <end position="78"/>
    </location>
</feature>
<accession>A0A6A5YTX6</accession>
<reference evidence="2" key="1">
    <citation type="journal article" date="2020" name="Stud. Mycol.">
        <title>101 Dothideomycetes genomes: a test case for predicting lifestyles and emergence of pathogens.</title>
        <authorList>
            <person name="Haridas S."/>
            <person name="Albert R."/>
            <person name="Binder M."/>
            <person name="Bloem J."/>
            <person name="Labutti K."/>
            <person name="Salamov A."/>
            <person name="Andreopoulos B."/>
            <person name="Baker S."/>
            <person name="Barry K."/>
            <person name="Bills G."/>
            <person name="Bluhm B."/>
            <person name="Cannon C."/>
            <person name="Castanera R."/>
            <person name="Culley D."/>
            <person name="Daum C."/>
            <person name="Ezra D."/>
            <person name="Gonzalez J."/>
            <person name="Henrissat B."/>
            <person name="Kuo A."/>
            <person name="Liang C."/>
            <person name="Lipzen A."/>
            <person name="Lutzoni F."/>
            <person name="Magnuson J."/>
            <person name="Mondo S."/>
            <person name="Nolan M."/>
            <person name="Ohm R."/>
            <person name="Pangilinan J."/>
            <person name="Park H.-J."/>
            <person name="Ramirez L."/>
            <person name="Alfaro M."/>
            <person name="Sun H."/>
            <person name="Tritt A."/>
            <person name="Yoshinaga Y."/>
            <person name="Zwiers L.-H."/>
            <person name="Turgeon B."/>
            <person name="Goodwin S."/>
            <person name="Spatafora J."/>
            <person name="Crous P."/>
            <person name="Grigoriev I."/>
        </authorList>
    </citation>
    <scope>NUCLEOTIDE SEQUENCE</scope>
    <source>
        <strain evidence="2">CBS 627.86</strain>
    </source>
</reference>
<dbReference type="EMBL" id="ML977337">
    <property type="protein sequence ID" value="KAF2110649.1"/>
    <property type="molecule type" value="Genomic_DNA"/>
</dbReference>
<name>A0A6A5YTX6_9PLEO</name>
<sequence length="297" mass="32749">MRFAVACVATAALCLVSGFLDTVVGTLILVPTPTINYRPTATFTPDSPELRRRASKTTRKPKFTKRPRPHQHLPHHRPKDCMNTELVTNGDFNKNVKNWEWIAGTRSQFFWVKDSKKRPSHSGAGQGYIFLNRGFSGGFLTNYIPAVEFGNTITVSAWLRYEAPADLSRCTFQFGDNANANIILDVTPQWTKYTFETSGTGRPTQVQFRFNCESDLPITVLLDDVSAKACVAKKPNPACQVLAGTYNYLVNGGFECPDRIAAWTGSSYFGSGNETIVQLSGKSGNPTHSGSGQVLRP</sequence>
<evidence type="ECO:0000313" key="3">
    <source>
        <dbReference type="Proteomes" id="UP000799770"/>
    </source>
</evidence>
<organism evidence="2 3">
    <name type="scientific">Lophiotrema nucula</name>
    <dbReference type="NCBI Taxonomy" id="690887"/>
    <lineage>
        <taxon>Eukaryota</taxon>
        <taxon>Fungi</taxon>
        <taxon>Dikarya</taxon>
        <taxon>Ascomycota</taxon>
        <taxon>Pezizomycotina</taxon>
        <taxon>Dothideomycetes</taxon>
        <taxon>Pleosporomycetidae</taxon>
        <taxon>Pleosporales</taxon>
        <taxon>Lophiotremataceae</taxon>
        <taxon>Lophiotrema</taxon>
    </lineage>
</organism>